<organism evidence="1 2">
    <name type="scientific">Melastoma candidum</name>
    <dbReference type="NCBI Taxonomy" id="119954"/>
    <lineage>
        <taxon>Eukaryota</taxon>
        <taxon>Viridiplantae</taxon>
        <taxon>Streptophyta</taxon>
        <taxon>Embryophyta</taxon>
        <taxon>Tracheophyta</taxon>
        <taxon>Spermatophyta</taxon>
        <taxon>Magnoliopsida</taxon>
        <taxon>eudicotyledons</taxon>
        <taxon>Gunneridae</taxon>
        <taxon>Pentapetalae</taxon>
        <taxon>rosids</taxon>
        <taxon>malvids</taxon>
        <taxon>Myrtales</taxon>
        <taxon>Melastomataceae</taxon>
        <taxon>Melastomatoideae</taxon>
        <taxon>Melastomateae</taxon>
        <taxon>Melastoma</taxon>
    </lineage>
</organism>
<keyword evidence="2" id="KW-1185">Reference proteome</keyword>
<evidence type="ECO:0000313" key="1">
    <source>
        <dbReference type="EMBL" id="KAI4321502.1"/>
    </source>
</evidence>
<name>A0ACB9MBB5_9MYRT</name>
<protein>
    <submittedName>
        <fullName evidence="1">Uncharacterized protein</fullName>
    </submittedName>
</protein>
<accession>A0ACB9MBB5</accession>
<dbReference type="EMBL" id="CM042889">
    <property type="protein sequence ID" value="KAI4321502.1"/>
    <property type="molecule type" value="Genomic_DNA"/>
</dbReference>
<comment type="caution">
    <text evidence="1">The sequence shown here is derived from an EMBL/GenBank/DDBJ whole genome shotgun (WGS) entry which is preliminary data.</text>
</comment>
<evidence type="ECO:0000313" key="2">
    <source>
        <dbReference type="Proteomes" id="UP001057402"/>
    </source>
</evidence>
<sequence>MVEIDYNTARHLLGSLADDILGPPMPNHADRNQSPMSSANSSSLARQTRDGSSGSFHNEHPFQELLQRLNNPRLMEQYPLSMHCGGTKTYKHSLESIWSDRSASGEVFQPQEGCRNDKRRQVPIYMAKRGHLGRESLAEENSVDAYFKKLVRESSLQETMTDPMISKEFQDLVGRCSGRLRDEIVLSLHFGNFPLLQACRNPNGMRSMLKLFEHLSEFDQRQSVATALSRFVVSLFKDYHGQKVIEFCLCNFSDMENVQIFLDAEKHLMEIATDLRGCCILMKSVEISKGLCRNLLFPKMTEICSELAVHPAGNYLVQKLFDFDIPQLTEDVLRSLQGSCHSLSVDKYGSHVMEKCLLWSNMIWFEEIAWELMTGRDFTELFTDPYGNYVVQAMLSRAKDRGSVIYDTLRSVIDSEGQALQSSPYGGKLQKLIRRPNNRSGYFR</sequence>
<dbReference type="Proteomes" id="UP001057402">
    <property type="component" value="Chromosome 10"/>
</dbReference>
<reference evidence="2" key="1">
    <citation type="journal article" date="2023" name="Front. Plant Sci.">
        <title>Chromosomal-level genome assembly of Melastoma candidum provides insights into trichome evolution.</title>
        <authorList>
            <person name="Zhong Y."/>
            <person name="Wu W."/>
            <person name="Sun C."/>
            <person name="Zou P."/>
            <person name="Liu Y."/>
            <person name="Dai S."/>
            <person name="Zhou R."/>
        </authorList>
    </citation>
    <scope>NUCLEOTIDE SEQUENCE [LARGE SCALE GENOMIC DNA]</scope>
</reference>
<gene>
    <name evidence="1" type="ORF">MLD38_034872</name>
</gene>
<proteinExistence type="predicted"/>